<dbReference type="RefSeq" id="WP_068611248.1">
    <property type="nucleotide sequence ID" value="NZ_CP011388.1"/>
</dbReference>
<dbReference type="KEGG" id="pswu:SY83_20625"/>
<dbReference type="Pfam" id="PF07386">
    <property type="entry name" value="DUF1499"/>
    <property type="match status" value="1"/>
</dbReference>
<dbReference type="EMBL" id="CP011388">
    <property type="protein sequence ID" value="ANE49078.1"/>
    <property type="molecule type" value="Genomic_DNA"/>
</dbReference>
<organism evidence="1 2">
    <name type="scientific">Paenibacillus swuensis</name>
    <dbReference type="NCBI Taxonomy" id="1178515"/>
    <lineage>
        <taxon>Bacteria</taxon>
        <taxon>Bacillati</taxon>
        <taxon>Bacillota</taxon>
        <taxon>Bacilli</taxon>
        <taxon>Bacillales</taxon>
        <taxon>Paenibacillaceae</taxon>
        <taxon>Paenibacillus</taxon>
    </lineage>
</organism>
<proteinExistence type="predicted"/>
<evidence type="ECO:0008006" key="3">
    <source>
        <dbReference type="Google" id="ProtNLM"/>
    </source>
</evidence>
<dbReference type="Proteomes" id="UP000076927">
    <property type="component" value="Chromosome"/>
</dbReference>
<dbReference type="InterPro" id="IPR010865">
    <property type="entry name" value="DUF1499"/>
</dbReference>
<dbReference type="AlphaFoldDB" id="A0A172TPW0"/>
<dbReference type="PATRIC" id="fig|1178515.4.peg.4175"/>
<evidence type="ECO:0000313" key="1">
    <source>
        <dbReference type="EMBL" id="ANE49078.1"/>
    </source>
</evidence>
<keyword evidence="2" id="KW-1185">Reference proteome</keyword>
<reference evidence="1 2" key="1">
    <citation type="submission" date="2015-01" db="EMBL/GenBank/DDBJ databases">
        <title>Paenibacillus swuensis/DY6/whole genome sequencing.</title>
        <authorList>
            <person name="Kim M.K."/>
            <person name="Srinivasan S."/>
            <person name="Lee J.-J."/>
        </authorList>
    </citation>
    <scope>NUCLEOTIDE SEQUENCE [LARGE SCALE GENOMIC DNA]</scope>
    <source>
        <strain evidence="1 2">DY6</strain>
    </source>
</reference>
<gene>
    <name evidence="1" type="ORF">SY83_20625</name>
</gene>
<accession>A0A172TPW0</accession>
<dbReference type="OrthoDB" id="2353056at2"/>
<sequence>MLKRALIGLIRSHESTGEKVKDPLLKTRYYRMSKEQFWEEVISAVKKMPGYKVLHEVKSVGEIVLEKRTVTGRVQDITLTLITITPSKSAIDVYSASRGSLGDLGSNYRTILDIHAALDRKMKDYKTSE</sequence>
<dbReference type="STRING" id="1178515.SY83_20625"/>
<evidence type="ECO:0000313" key="2">
    <source>
        <dbReference type="Proteomes" id="UP000076927"/>
    </source>
</evidence>
<protein>
    <recommendedName>
        <fullName evidence="3">DUF1499 domain-containing protein</fullName>
    </recommendedName>
</protein>
<name>A0A172TPW0_9BACL</name>